<protein>
    <submittedName>
        <fullName evidence="1">Uncharacterized protein</fullName>
    </submittedName>
</protein>
<name>A0A5J6TEN2_9CAUD</name>
<dbReference type="Proteomes" id="UP000325832">
    <property type="component" value="Genome"/>
</dbReference>
<evidence type="ECO:0000313" key="2">
    <source>
        <dbReference type="Proteomes" id="UP000325832"/>
    </source>
</evidence>
<accession>A0A5J6TEN2</accession>
<reference evidence="1 2" key="1">
    <citation type="submission" date="2019-07" db="EMBL/GenBank/DDBJ databases">
        <authorList>
            <person name="Lauer M.J."/>
            <person name="Stoner T.H."/>
            <person name="Garlena R.A."/>
            <person name="Russell D.A."/>
            <person name="Pope W.H."/>
            <person name="Jacobs-Sera D."/>
            <person name="Hatfull G.F."/>
        </authorList>
    </citation>
    <scope>NUCLEOTIDE SEQUENCE [LARGE SCALE GENOMIC DNA]</scope>
</reference>
<dbReference type="EMBL" id="MN234162">
    <property type="protein sequence ID" value="QFG08217.1"/>
    <property type="molecule type" value="Genomic_DNA"/>
</dbReference>
<organism evidence="1 2">
    <name type="scientific">Gordonia phage GretelLyn</name>
    <dbReference type="NCBI Taxonomy" id="2599844"/>
    <lineage>
        <taxon>Viruses</taxon>
        <taxon>Duplodnaviria</taxon>
        <taxon>Heunggongvirae</taxon>
        <taxon>Uroviricota</taxon>
        <taxon>Caudoviricetes</taxon>
        <taxon>Dovevirinae</taxon>
        <taxon>Lambovirus</taxon>
        <taxon>Lambovirus sadboi</taxon>
    </lineage>
</organism>
<proteinExistence type="predicted"/>
<gene>
    <name evidence="1" type="primary">81</name>
    <name evidence="1" type="ORF">PBI_GRETELLYN_81</name>
</gene>
<sequence length="102" mass="11176">MAELNPEQIQTLLGFMDRMATGLEKMVVATKKTNELLFKTLSTMEANGENGSDLVELLASWPIIIPSTDHNDPDGITIAPVAQIIEMMAEDEEEDEDGPQEG</sequence>
<evidence type="ECO:0000313" key="1">
    <source>
        <dbReference type="EMBL" id="QFG08217.1"/>
    </source>
</evidence>